<evidence type="ECO:0000256" key="4">
    <source>
        <dbReference type="ARBA" id="ARBA00023136"/>
    </source>
</evidence>
<feature type="transmembrane region" description="Helical" evidence="5">
    <location>
        <begin position="156"/>
        <end position="176"/>
    </location>
</feature>
<feature type="transmembrane region" description="Helical" evidence="5">
    <location>
        <begin position="308"/>
        <end position="329"/>
    </location>
</feature>
<feature type="transmembrane region" description="Helical" evidence="5">
    <location>
        <begin position="341"/>
        <end position="367"/>
    </location>
</feature>
<evidence type="ECO:0000259" key="6">
    <source>
        <dbReference type="Pfam" id="PF04932"/>
    </source>
</evidence>
<evidence type="ECO:0000313" key="7">
    <source>
        <dbReference type="EMBL" id="PIP17000.1"/>
    </source>
</evidence>
<evidence type="ECO:0000256" key="3">
    <source>
        <dbReference type="ARBA" id="ARBA00022989"/>
    </source>
</evidence>
<dbReference type="InterPro" id="IPR051533">
    <property type="entry name" value="WaaL-like"/>
</dbReference>
<feature type="transmembrane region" description="Helical" evidence="5">
    <location>
        <begin position="126"/>
        <end position="144"/>
    </location>
</feature>
<feature type="transmembrane region" description="Helical" evidence="5">
    <location>
        <begin position="12"/>
        <end position="30"/>
    </location>
</feature>
<accession>A0A2G9YCP5</accession>
<dbReference type="Proteomes" id="UP000231480">
    <property type="component" value="Unassembled WGS sequence"/>
</dbReference>
<feature type="transmembrane region" description="Helical" evidence="5">
    <location>
        <begin position="206"/>
        <end position="223"/>
    </location>
</feature>
<keyword evidence="4 5" id="KW-0472">Membrane</keyword>
<feature type="transmembrane region" description="Helical" evidence="5">
    <location>
        <begin position="230"/>
        <end position="247"/>
    </location>
</feature>
<comment type="caution">
    <text evidence="7">The sequence shown here is derived from an EMBL/GenBank/DDBJ whole genome shotgun (WGS) entry which is preliminary data.</text>
</comment>
<evidence type="ECO:0000313" key="8">
    <source>
        <dbReference type="Proteomes" id="UP000231480"/>
    </source>
</evidence>
<proteinExistence type="predicted"/>
<dbReference type="GO" id="GO:0016020">
    <property type="term" value="C:membrane"/>
    <property type="evidence" value="ECO:0007669"/>
    <property type="project" value="UniProtKB-SubCell"/>
</dbReference>
<feature type="transmembrane region" description="Helical" evidence="5">
    <location>
        <begin position="36"/>
        <end position="53"/>
    </location>
</feature>
<dbReference type="PANTHER" id="PTHR37422">
    <property type="entry name" value="TEICHURONIC ACID BIOSYNTHESIS PROTEIN TUAE"/>
    <property type="match status" value="1"/>
</dbReference>
<dbReference type="PANTHER" id="PTHR37422:SF13">
    <property type="entry name" value="LIPOPOLYSACCHARIDE BIOSYNTHESIS PROTEIN PA4999-RELATED"/>
    <property type="match status" value="1"/>
</dbReference>
<evidence type="ECO:0000256" key="2">
    <source>
        <dbReference type="ARBA" id="ARBA00022692"/>
    </source>
</evidence>
<dbReference type="Pfam" id="PF04932">
    <property type="entry name" value="Wzy_C"/>
    <property type="match status" value="1"/>
</dbReference>
<name>A0A2G9YCP5_9BACT</name>
<feature type="transmembrane region" description="Helical" evidence="5">
    <location>
        <begin position="65"/>
        <end position="84"/>
    </location>
</feature>
<keyword evidence="3 5" id="KW-1133">Transmembrane helix</keyword>
<organism evidence="7 8">
    <name type="scientific">Candidatus Portnoybacteria bacterium CG23_combo_of_CG06-09_8_20_14_all_37_13</name>
    <dbReference type="NCBI Taxonomy" id="1974819"/>
    <lineage>
        <taxon>Bacteria</taxon>
        <taxon>Candidatus Portnoyibacteriota</taxon>
    </lineage>
</organism>
<gene>
    <name evidence="7" type="ORF">COX44_02355</name>
</gene>
<feature type="transmembrane region" description="Helical" evidence="5">
    <location>
        <begin position="100"/>
        <end position="119"/>
    </location>
</feature>
<evidence type="ECO:0000256" key="1">
    <source>
        <dbReference type="ARBA" id="ARBA00004141"/>
    </source>
</evidence>
<sequence length="375" mass="43889">MIMLEKIIKIGIYLILFIPLLVSPSTLYPYVFGKAIAFQIIVEVLFILWLVLLAQNKIKISWTKINIALLSFFVILVLSTLLSLDIQQSFWSSAERMTGLFNWLHFGLYFLILSTIFSANNGDYKWLLRISLFVSVIVSTWSLIDWQPRLFGPLGNPGFLACYLLFHIFFAFYLFFKDKNLYWRIAYILITILNLITFYFTSTRGAYYGLFVGLLLFSLLFILKRSKKIGFILLISFILIGGFGVYWQRARFLQTEEARMVSWQISWRAFKERPILGWGPENYILAFAKHYDPDWPITEWFDKAHSNFWEFSVTTGILGLLAYLGLFILGVINHAPTGPILIAYFIMQLFWIDTTITLMLFFMTLVLCEKRFMKI</sequence>
<dbReference type="InterPro" id="IPR007016">
    <property type="entry name" value="O-antigen_ligase-rel_domated"/>
</dbReference>
<keyword evidence="2 5" id="KW-0812">Transmembrane</keyword>
<feature type="transmembrane region" description="Helical" evidence="5">
    <location>
        <begin position="181"/>
        <end position="200"/>
    </location>
</feature>
<feature type="domain" description="O-antigen ligase-related" evidence="6">
    <location>
        <begin position="190"/>
        <end position="324"/>
    </location>
</feature>
<dbReference type="EMBL" id="PCRH01000052">
    <property type="protein sequence ID" value="PIP17000.1"/>
    <property type="molecule type" value="Genomic_DNA"/>
</dbReference>
<comment type="subcellular location">
    <subcellularLocation>
        <location evidence="1">Membrane</location>
        <topology evidence="1">Multi-pass membrane protein</topology>
    </subcellularLocation>
</comment>
<reference evidence="7 8" key="1">
    <citation type="submission" date="2017-09" db="EMBL/GenBank/DDBJ databases">
        <title>Depth-based differentiation of microbial function through sediment-hosted aquifers and enrichment of novel symbionts in the deep terrestrial subsurface.</title>
        <authorList>
            <person name="Probst A.J."/>
            <person name="Ladd B."/>
            <person name="Jarett J.K."/>
            <person name="Geller-Mcgrath D.E."/>
            <person name="Sieber C.M."/>
            <person name="Emerson J.B."/>
            <person name="Anantharaman K."/>
            <person name="Thomas B.C."/>
            <person name="Malmstrom R."/>
            <person name="Stieglmeier M."/>
            <person name="Klingl A."/>
            <person name="Woyke T."/>
            <person name="Ryan C.M."/>
            <person name="Banfield J.F."/>
        </authorList>
    </citation>
    <scope>NUCLEOTIDE SEQUENCE [LARGE SCALE GENOMIC DNA]</scope>
    <source>
        <strain evidence="7">CG23_combo_of_CG06-09_8_20_14_all_37_13</strain>
    </source>
</reference>
<dbReference type="AlphaFoldDB" id="A0A2G9YCP5"/>
<protein>
    <recommendedName>
        <fullName evidence="6">O-antigen ligase-related domain-containing protein</fullName>
    </recommendedName>
</protein>
<evidence type="ECO:0000256" key="5">
    <source>
        <dbReference type="SAM" id="Phobius"/>
    </source>
</evidence>